<protein>
    <submittedName>
        <fullName evidence="2">Unannotated protein</fullName>
    </submittedName>
</protein>
<name>A0A6J6QEN0_9ZZZZ</name>
<dbReference type="InterPro" id="IPR050508">
    <property type="entry name" value="Methyltransf_Superfamily"/>
</dbReference>
<evidence type="ECO:0000313" key="2">
    <source>
        <dbReference type="EMBL" id="CAB4708942.1"/>
    </source>
</evidence>
<organism evidence="2">
    <name type="scientific">freshwater metagenome</name>
    <dbReference type="NCBI Taxonomy" id="449393"/>
    <lineage>
        <taxon>unclassified sequences</taxon>
        <taxon>metagenomes</taxon>
        <taxon>ecological metagenomes</taxon>
    </lineage>
</organism>
<evidence type="ECO:0000256" key="1">
    <source>
        <dbReference type="SAM" id="MobiDB-lite"/>
    </source>
</evidence>
<dbReference type="Pfam" id="PF13489">
    <property type="entry name" value="Methyltransf_23"/>
    <property type="match status" value="1"/>
</dbReference>
<dbReference type="CDD" id="cd02440">
    <property type="entry name" value="AdoMet_MTases"/>
    <property type="match status" value="1"/>
</dbReference>
<feature type="compositionally biased region" description="Basic and acidic residues" evidence="1">
    <location>
        <begin position="1"/>
        <end position="17"/>
    </location>
</feature>
<dbReference type="PANTHER" id="PTHR42912:SF80">
    <property type="entry name" value="METHYLTRANSFERASE DOMAIN-CONTAINING PROTEIN"/>
    <property type="match status" value="1"/>
</dbReference>
<reference evidence="2" key="1">
    <citation type="submission" date="2020-05" db="EMBL/GenBank/DDBJ databases">
        <authorList>
            <person name="Chiriac C."/>
            <person name="Salcher M."/>
            <person name="Ghai R."/>
            <person name="Kavagutti S V."/>
        </authorList>
    </citation>
    <scope>NUCLEOTIDE SEQUENCE</scope>
</reference>
<gene>
    <name evidence="2" type="ORF">UFOPK2399_01869</name>
</gene>
<accession>A0A6J6QEN0</accession>
<dbReference type="EMBL" id="CAEZXP010000009">
    <property type="protein sequence ID" value="CAB4708942.1"/>
    <property type="molecule type" value="Genomic_DNA"/>
</dbReference>
<dbReference type="SUPFAM" id="SSF53335">
    <property type="entry name" value="S-adenosyl-L-methionine-dependent methyltransferases"/>
    <property type="match status" value="1"/>
</dbReference>
<dbReference type="AlphaFoldDB" id="A0A6J6QEN0"/>
<dbReference type="GO" id="GO:0008757">
    <property type="term" value="F:S-adenosylmethionine-dependent methyltransferase activity"/>
    <property type="evidence" value="ECO:0007669"/>
    <property type="project" value="InterPro"/>
</dbReference>
<dbReference type="InterPro" id="IPR029063">
    <property type="entry name" value="SAM-dependent_MTases_sf"/>
</dbReference>
<feature type="region of interest" description="Disordered" evidence="1">
    <location>
        <begin position="1"/>
        <end position="22"/>
    </location>
</feature>
<sequence>MRSRSDKHAWPGEDKRSPSKSLPNWALRAPLSTWMQAEGARATGLRVLDVGCGEKPYLPFFDGVREYVGLDLAENPHADLHGVVERIPAEDASFDVVICLQVLEHVDDPARAISELHRVMKPGGRLLLATHGTAVYHGMRGAYPDYWRWTHTGLERVVTENGAWSTVEVLPGAGTAACIGSLIATYLDLVFAKLRMRRAGGLAINLLNRTCAALDARSANLREPVPGSLFLNFHVTATR</sequence>
<dbReference type="Gene3D" id="3.40.50.150">
    <property type="entry name" value="Vaccinia Virus protein VP39"/>
    <property type="match status" value="1"/>
</dbReference>
<proteinExistence type="predicted"/>
<dbReference type="PANTHER" id="PTHR42912">
    <property type="entry name" value="METHYLTRANSFERASE"/>
    <property type="match status" value="1"/>
</dbReference>